<gene>
    <name evidence="2" type="ORF">CDAR_511771</name>
</gene>
<protein>
    <submittedName>
        <fullName evidence="2">Uncharacterized protein</fullName>
    </submittedName>
</protein>
<accession>A0AAV4P3P1</accession>
<keyword evidence="1" id="KW-0175">Coiled coil</keyword>
<evidence type="ECO:0000313" key="2">
    <source>
        <dbReference type="EMBL" id="GIX91877.1"/>
    </source>
</evidence>
<keyword evidence="3" id="KW-1185">Reference proteome</keyword>
<proteinExistence type="predicted"/>
<feature type="coiled-coil region" evidence="1">
    <location>
        <begin position="21"/>
        <end position="48"/>
    </location>
</feature>
<organism evidence="2 3">
    <name type="scientific">Caerostris darwini</name>
    <dbReference type="NCBI Taxonomy" id="1538125"/>
    <lineage>
        <taxon>Eukaryota</taxon>
        <taxon>Metazoa</taxon>
        <taxon>Ecdysozoa</taxon>
        <taxon>Arthropoda</taxon>
        <taxon>Chelicerata</taxon>
        <taxon>Arachnida</taxon>
        <taxon>Araneae</taxon>
        <taxon>Araneomorphae</taxon>
        <taxon>Entelegynae</taxon>
        <taxon>Araneoidea</taxon>
        <taxon>Araneidae</taxon>
        <taxon>Caerostris</taxon>
    </lineage>
</organism>
<dbReference type="Proteomes" id="UP001054837">
    <property type="component" value="Unassembled WGS sequence"/>
</dbReference>
<comment type="caution">
    <text evidence="2">The sequence shown here is derived from an EMBL/GenBank/DDBJ whole genome shotgun (WGS) entry which is preliminary data.</text>
</comment>
<evidence type="ECO:0000256" key="1">
    <source>
        <dbReference type="SAM" id="Coils"/>
    </source>
</evidence>
<sequence length="92" mass="10609">MFGTPAKIELFGKDVFKPIEYLRTEDELQALIKTVNNASENNSKIEDNSVMNNNDSLQNDYSPEVTFETQKYDETAIPLTQTYILSRQEKIE</sequence>
<name>A0AAV4P3P1_9ARAC</name>
<evidence type="ECO:0000313" key="3">
    <source>
        <dbReference type="Proteomes" id="UP001054837"/>
    </source>
</evidence>
<dbReference type="EMBL" id="BPLQ01002342">
    <property type="protein sequence ID" value="GIX91877.1"/>
    <property type="molecule type" value="Genomic_DNA"/>
</dbReference>
<reference evidence="2 3" key="1">
    <citation type="submission" date="2021-06" db="EMBL/GenBank/DDBJ databases">
        <title>Caerostris darwini draft genome.</title>
        <authorList>
            <person name="Kono N."/>
            <person name="Arakawa K."/>
        </authorList>
    </citation>
    <scope>NUCLEOTIDE SEQUENCE [LARGE SCALE GENOMIC DNA]</scope>
</reference>
<dbReference type="AlphaFoldDB" id="A0AAV4P3P1"/>